<dbReference type="Gene3D" id="2.60.40.200">
    <property type="entry name" value="Superoxide dismutase, copper/zinc binding domain"/>
    <property type="match status" value="1"/>
</dbReference>
<comment type="cofactor">
    <cofactor evidence="3">
        <name>Zn(2+)</name>
        <dbReference type="ChEBI" id="CHEBI:29105"/>
    </cofactor>
    <text evidence="3">Binds 1 zinc ion per subunit.</text>
</comment>
<dbReference type="SUPFAM" id="SSF49329">
    <property type="entry name" value="Cu,Zn superoxide dismutase-like"/>
    <property type="match status" value="1"/>
</dbReference>
<dbReference type="Proteomes" id="UP000287547">
    <property type="component" value="Unassembled WGS sequence"/>
</dbReference>
<feature type="domain" description="Superoxide dismutase copper/zinc binding" evidence="5">
    <location>
        <begin position="178"/>
        <end position="322"/>
    </location>
</feature>
<comment type="caution">
    <text evidence="6">The sequence shown here is derived from an EMBL/GenBank/DDBJ whole genome shotgun (WGS) entry which is preliminary data.</text>
</comment>
<evidence type="ECO:0000259" key="5">
    <source>
        <dbReference type="Pfam" id="PF00080"/>
    </source>
</evidence>
<dbReference type="Pfam" id="PF00080">
    <property type="entry name" value="Sod_Cu"/>
    <property type="match status" value="1"/>
</dbReference>
<dbReference type="InterPro" id="IPR024134">
    <property type="entry name" value="SOD_Cu/Zn_/chaperone"/>
</dbReference>
<comment type="catalytic activity">
    <reaction evidence="3">
        <text>2 superoxide + 2 H(+) = H2O2 + O2</text>
        <dbReference type="Rhea" id="RHEA:20696"/>
        <dbReference type="ChEBI" id="CHEBI:15378"/>
        <dbReference type="ChEBI" id="CHEBI:15379"/>
        <dbReference type="ChEBI" id="CHEBI:16240"/>
        <dbReference type="ChEBI" id="CHEBI:18421"/>
        <dbReference type="EC" id="1.15.1.1"/>
    </reaction>
</comment>
<name>A0A428YSS1_KIBAR</name>
<evidence type="ECO:0000256" key="1">
    <source>
        <dbReference type="ARBA" id="ARBA00010457"/>
    </source>
</evidence>
<dbReference type="InterPro" id="IPR036423">
    <property type="entry name" value="SOD-like_Cu/Zn_dom_sf"/>
</dbReference>
<evidence type="ECO:0000313" key="7">
    <source>
        <dbReference type="Proteomes" id="UP000287547"/>
    </source>
</evidence>
<dbReference type="PROSITE" id="PS00332">
    <property type="entry name" value="SOD_CU_ZN_2"/>
    <property type="match status" value="1"/>
</dbReference>
<dbReference type="CDD" id="cd00305">
    <property type="entry name" value="Cu-Zn_Superoxide_Dismutase"/>
    <property type="match status" value="1"/>
</dbReference>
<dbReference type="OrthoDB" id="9792957at2"/>
<dbReference type="GO" id="GO:0005507">
    <property type="term" value="F:copper ion binding"/>
    <property type="evidence" value="ECO:0007669"/>
    <property type="project" value="InterPro"/>
</dbReference>
<evidence type="ECO:0000256" key="4">
    <source>
        <dbReference type="SAM" id="MobiDB-lite"/>
    </source>
</evidence>
<comment type="similarity">
    <text evidence="1 3">Belongs to the Cu-Zn superoxide dismutase family.</text>
</comment>
<accession>A0A428YSS1</accession>
<dbReference type="GO" id="GO:0004784">
    <property type="term" value="F:superoxide dismutase activity"/>
    <property type="evidence" value="ECO:0007669"/>
    <property type="project" value="UniProtKB-EC"/>
</dbReference>
<keyword evidence="3" id="KW-0186">Copper</keyword>
<gene>
    <name evidence="6" type="ORF">DMH04_42685</name>
</gene>
<evidence type="ECO:0000256" key="2">
    <source>
        <dbReference type="ARBA" id="ARBA00024900"/>
    </source>
</evidence>
<organism evidence="6 7">
    <name type="scientific">Kibdelosporangium aridum</name>
    <dbReference type="NCBI Taxonomy" id="2030"/>
    <lineage>
        <taxon>Bacteria</taxon>
        <taxon>Bacillati</taxon>
        <taxon>Actinomycetota</taxon>
        <taxon>Actinomycetes</taxon>
        <taxon>Pseudonocardiales</taxon>
        <taxon>Pseudonocardiaceae</taxon>
        <taxon>Kibdelosporangium</taxon>
    </lineage>
</organism>
<dbReference type="AlphaFoldDB" id="A0A428YSS1"/>
<keyword evidence="3" id="KW-0862">Zinc</keyword>
<dbReference type="EC" id="1.15.1.1" evidence="3"/>
<feature type="region of interest" description="Disordered" evidence="4">
    <location>
        <begin position="93"/>
        <end position="117"/>
    </location>
</feature>
<keyword evidence="3" id="KW-0479">Metal-binding</keyword>
<evidence type="ECO:0000256" key="3">
    <source>
        <dbReference type="RuleBase" id="RU000393"/>
    </source>
</evidence>
<comment type="cofactor">
    <cofactor evidence="3">
        <name>Cu cation</name>
        <dbReference type="ChEBI" id="CHEBI:23378"/>
    </cofactor>
    <text evidence="3">Binds 1 copper ion per subunit.</text>
</comment>
<sequence>MAAESRAPGPITTVPMTSTVDCFAVAAGVTASNDTPTAAANRVTLLRISIPLDVGARPILETTGGTVDELPLRVPKGPAGSARSDCFRRTTKDVRPCAGPRHPQVVSGRTKADLLSPRPTGLGTTWPLAISGGIMRRSSGFLAALAVLAAVVPAVAQADSESSSVGRAIVRDVSGAVLGSVRFDSINRKILVSGRLAGLTPGFHGFHVHAVGVCDPRATDPNGVVVPFLSAGGHLNLDGSGHGHHTGDLPSLYVSADGTASSANDNDELTAAALFDADRSAIIIHALPDNFANIPTRYSATGPDAATLATGDAGGRVACGVITR</sequence>
<keyword evidence="3" id="KW-0560">Oxidoreductase</keyword>
<dbReference type="InterPro" id="IPR018152">
    <property type="entry name" value="SOD_Cu/Zn_BS"/>
</dbReference>
<evidence type="ECO:0000313" key="6">
    <source>
        <dbReference type="EMBL" id="RSM72347.1"/>
    </source>
</evidence>
<comment type="function">
    <text evidence="2">Destroys radicals which are normally produced within the cells and which are toxic to biological systems. May play a role in favoring mycobacterial survival in phagocytes.</text>
</comment>
<proteinExistence type="inferred from homology"/>
<reference evidence="6 7" key="1">
    <citation type="submission" date="2018-05" db="EMBL/GenBank/DDBJ databases">
        <title>Evolution of GPA BGCs.</title>
        <authorList>
            <person name="Waglechner N."/>
            <person name="Wright G.D."/>
        </authorList>
    </citation>
    <scope>NUCLEOTIDE SEQUENCE [LARGE SCALE GENOMIC DNA]</scope>
    <source>
        <strain evidence="6 7">A82846</strain>
    </source>
</reference>
<dbReference type="EMBL" id="QHKI01000060">
    <property type="protein sequence ID" value="RSM72347.1"/>
    <property type="molecule type" value="Genomic_DNA"/>
</dbReference>
<protein>
    <recommendedName>
        <fullName evidence="3">Superoxide dismutase [Cu-Zn]</fullName>
        <ecNumber evidence="3">1.15.1.1</ecNumber>
    </recommendedName>
</protein>
<dbReference type="PANTHER" id="PTHR10003">
    <property type="entry name" value="SUPEROXIDE DISMUTASE CU-ZN -RELATED"/>
    <property type="match status" value="1"/>
</dbReference>
<dbReference type="InterPro" id="IPR001424">
    <property type="entry name" value="SOD_Cu_Zn_dom"/>
</dbReference>